<evidence type="ECO:0000313" key="3">
    <source>
        <dbReference type="Proteomes" id="UP000005258"/>
    </source>
</evidence>
<dbReference type="EMBL" id="CP003236">
    <property type="protein sequence ID" value="AFK53835.1"/>
    <property type="molecule type" value="Genomic_DNA"/>
</dbReference>
<dbReference type="KEGG" id="tmo:TMO_1997"/>
<gene>
    <name evidence="2" type="ordered locus">TMO_1997</name>
</gene>
<proteinExistence type="predicted"/>
<dbReference type="STRING" id="1110502.TMO_1997"/>
<reference evidence="2 3" key="1">
    <citation type="journal article" date="2012" name="J. Am. Chem. Soc.">
        <title>Bacterial biosynthesis and maturation of the didemnin anti-cancer agents.</title>
        <authorList>
            <person name="Xu Y."/>
            <person name="Kersten R.D."/>
            <person name="Nam S.J."/>
            <person name="Lu L."/>
            <person name="Al-Suwailem A.M."/>
            <person name="Zheng H."/>
            <person name="Fenical W."/>
            <person name="Dorrestein P.C."/>
            <person name="Moore B.S."/>
            <person name="Qian P.Y."/>
        </authorList>
    </citation>
    <scope>NUCLEOTIDE SEQUENCE [LARGE SCALE GENOMIC DNA]</scope>
    <source>
        <strain evidence="2 3">KA081020-065</strain>
    </source>
</reference>
<feature type="chain" id="PRO_5003680280" description="Lipoprotein" evidence="1">
    <location>
        <begin position="27"/>
        <end position="201"/>
    </location>
</feature>
<keyword evidence="1" id="KW-0732">Signal</keyword>
<dbReference type="PROSITE" id="PS51257">
    <property type="entry name" value="PROKAR_LIPOPROTEIN"/>
    <property type="match status" value="1"/>
</dbReference>
<protein>
    <recommendedName>
        <fullName evidence="4">Lipoprotein</fullName>
    </recommendedName>
</protein>
<organism evidence="2 3">
    <name type="scientific">Tistrella mobilis (strain KA081020-065)</name>
    <dbReference type="NCBI Taxonomy" id="1110502"/>
    <lineage>
        <taxon>Bacteria</taxon>
        <taxon>Pseudomonadati</taxon>
        <taxon>Pseudomonadota</taxon>
        <taxon>Alphaproteobacteria</taxon>
        <taxon>Geminicoccales</taxon>
        <taxon>Geminicoccaceae</taxon>
        <taxon>Tistrella</taxon>
    </lineage>
</organism>
<accession>I3TM47</accession>
<evidence type="ECO:0000256" key="1">
    <source>
        <dbReference type="SAM" id="SignalP"/>
    </source>
</evidence>
<evidence type="ECO:0008006" key="4">
    <source>
        <dbReference type="Google" id="ProtNLM"/>
    </source>
</evidence>
<dbReference type="AlphaFoldDB" id="I3TM47"/>
<dbReference type="Proteomes" id="UP000005258">
    <property type="component" value="Chromosome"/>
</dbReference>
<feature type="signal peptide" evidence="1">
    <location>
        <begin position="1"/>
        <end position="26"/>
    </location>
</feature>
<dbReference type="HOGENOM" id="CLU_1359903_0_0_5"/>
<evidence type="ECO:0000313" key="2">
    <source>
        <dbReference type="EMBL" id="AFK53835.1"/>
    </source>
</evidence>
<sequence>MRRLGPMRRFRPMRGLVAVVSLLAVAGCDAENVVVVESVRHASWVSDTDIRMMLAYEPLMVVVRGDLPGLSRIATEAAVIDGIAKAVSRSRNSLEILADAGTRPHILVRFDPPVANTDEVCTADLRGGDHDPGGENDGDADDAVTPVISWRISLCNSRSMVATVTARGPFDLQATSPLEDIAAQSLVLLRDPRENIQRRGS</sequence>
<keyword evidence="3" id="KW-1185">Reference proteome</keyword>
<name>I3TM47_TISMK</name>